<keyword evidence="1" id="KW-0732">Signal</keyword>
<evidence type="ECO:0000256" key="1">
    <source>
        <dbReference type="SAM" id="SignalP"/>
    </source>
</evidence>
<protein>
    <recommendedName>
        <fullName evidence="4">Secreted protein</fullName>
    </recommendedName>
</protein>
<keyword evidence="3" id="KW-1185">Reference proteome</keyword>
<organism evidence="2 3">
    <name type="scientific">Streptomyces cinnabarinus</name>
    <dbReference type="NCBI Taxonomy" id="67287"/>
    <lineage>
        <taxon>Bacteria</taxon>
        <taxon>Bacillati</taxon>
        <taxon>Actinomycetota</taxon>
        <taxon>Actinomycetes</taxon>
        <taxon>Kitasatosporales</taxon>
        <taxon>Streptomycetaceae</taxon>
        <taxon>Streptomyces</taxon>
    </lineage>
</organism>
<evidence type="ECO:0000313" key="3">
    <source>
        <dbReference type="Proteomes" id="UP001164439"/>
    </source>
</evidence>
<evidence type="ECO:0000313" key="2">
    <source>
        <dbReference type="EMBL" id="WAZ19972.1"/>
    </source>
</evidence>
<dbReference type="Proteomes" id="UP001164439">
    <property type="component" value="Chromosome"/>
</dbReference>
<reference evidence="2" key="1">
    <citation type="submission" date="2022-12" db="EMBL/GenBank/DDBJ databases">
        <authorList>
            <person name="Ruckert C."/>
            <person name="Busche T."/>
            <person name="Kalinowski J."/>
            <person name="Wittmann C."/>
        </authorList>
    </citation>
    <scope>NUCLEOTIDE SEQUENCE</scope>
    <source>
        <strain evidence="2">DSM 40467</strain>
    </source>
</reference>
<feature type="signal peptide" evidence="1">
    <location>
        <begin position="1"/>
        <end position="30"/>
    </location>
</feature>
<sequence length="74" mass="7255">MKNSSHTAATVAAALLATGFLVAGSATATAAPAEAERITSVEQLKASIQQAAEQEAGGLSLSDNTVGRAAKAPC</sequence>
<accession>A0ABY7KA17</accession>
<dbReference type="RefSeq" id="WP_269657663.1">
    <property type="nucleotide sequence ID" value="NZ_CP114413.1"/>
</dbReference>
<evidence type="ECO:0008006" key="4">
    <source>
        <dbReference type="Google" id="ProtNLM"/>
    </source>
</evidence>
<name>A0ABY7KA17_9ACTN</name>
<dbReference type="EMBL" id="CP114413">
    <property type="protein sequence ID" value="WAZ19972.1"/>
    <property type="molecule type" value="Genomic_DNA"/>
</dbReference>
<gene>
    <name evidence="2" type="ORF">STRCI_001061</name>
</gene>
<feature type="chain" id="PRO_5047234257" description="Secreted protein" evidence="1">
    <location>
        <begin position="31"/>
        <end position="74"/>
    </location>
</feature>
<proteinExistence type="predicted"/>